<evidence type="ECO:0000313" key="3">
    <source>
        <dbReference type="EMBL" id="RAJ77572.1"/>
    </source>
</evidence>
<dbReference type="Pfam" id="PF06580">
    <property type="entry name" value="His_kinase"/>
    <property type="match status" value="1"/>
</dbReference>
<feature type="transmembrane region" description="Helical" evidence="1">
    <location>
        <begin position="145"/>
        <end position="167"/>
    </location>
</feature>
<sequence>MCKCVSLHKAIFYPSTKTRSQDTDSIITANQTVEQRKVHFHMRKEPFRRRTGYHDIKFPTFTIMPLVERFLQFTHRYRFLTHLTYWSGAYMLSLSENYSDKDQTYGFQGEMVNTAFFLGYATITAYFLAYFVLPRVFTGKQYLKTFFSSIVMLYIIMVVSRIVTIYIEEPLIRPRPFEQESIPEILTDVHFLFLHYFLHAFSYASVFIFIKLLKDQYLINKKALDLEKQKADMELMALKAQLNPHFLFNTLNNIYSLSIMQSPQTSPSIARLSAILDTLLYRSGDMFVPVSQEIALLQNYIELEKLRYDERLIISFEYQVQRDVVIAPLILLSLAENAFKHGAGEDTGSPEIQMKLTQFQDKFTFEISNTFKIKVDQQLGIGLENIRKQLQLLYPETHTFETTVAQRVFTAKLELCLNQQ</sequence>
<keyword evidence="1" id="KW-0472">Membrane</keyword>
<name>A0A327W0K2_9BACT</name>
<dbReference type="EMBL" id="QLMA01000007">
    <property type="protein sequence ID" value="RAJ77572.1"/>
    <property type="molecule type" value="Genomic_DNA"/>
</dbReference>
<keyword evidence="1" id="KW-0812">Transmembrane</keyword>
<proteinExistence type="predicted"/>
<gene>
    <name evidence="3" type="ORF">CLV59_107339</name>
</gene>
<comment type="caution">
    <text evidence="3">The sequence shown here is derived from an EMBL/GenBank/DDBJ whole genome shotgun (WGS) entry which is preliminary data.</text>
</comment>
<accession>A0A327W0K2</accession>
<keyword evidence="4" id="KW-1185">Reference proteome</keyword>
<dbReference type="Proteomes" id="UP000249819">
    <property type="component" value="Unassembled WGS sequence"/>
</dbReference>
<keyword evidence="3" id="KW-0418">Kinase</keyword>
<feature type="transmembrane region" description="Helical" evidence="1">
    <location>
        <begin position="79"/>
        <end position="95"/>
    </location>
</feature>
<dbReference type="PANTHER" id="PTHR34220">
    <property type="entry name" value="SENSOR HISTIDINE KINASE YPDA"/>
    <property type="match status" value="1"/>
</dbReference>
<feature type="transmembrane region" description="Helical" evidence="1">
    <location>
        <begin position="193"/>
        <end position="213"/>
    </location>
</feature>
<evidence type="ECO:0000259" key="2">
    <source>
        <dbReference type="Pfam" id="PF06580"/>
    </source>
</evidence>
<feature type="domain" description="Signal transduction histidine kinase internal region" evidence="2">
    <location>
        <begin position="233"/>
        <end position="312"/>
    </location>
</feature>
<keyword evidence="3" id="KW-0808">Transferase</keyword>
<evidence type="ECO:0000313" key="4">
    <source>
        <dbReference type="Proteomes" id="UP000249819"/>
    </source>
</evidence>
<feature type="transmembrane region" description="Helical" evidence="1">
    <location>
        <begin position="115"/>
        <end position="133"/>
    </location>
</feature>
<keyword evidence="1" id="KW-1133">Transmembrane helix</keyword>
<dbReference type="GO" id="GO:0000155">
    <property type="term" value="F:phosphorelay sensor kinase activity"/>
    <property type="evidence" value="ECO:0007669"/>
    <property type="project" value="InterPro"/>
</dbReference>
<dbReference type="PANTHER" id="PTHR34220:SF7">
    <property type="entry name" value="SENSOR HISTIDINE KINASE YPDA"/>
    <property type="match status" value="1"/>
</dbReference>
<protein>
    <submittedName>
        <fullName evidence="3">Histidine kinase</fullName>
    </submittedName>
</protein>
<evidence type="ECO:0000256" key="1">
    <source>
        <dbReference type="SAM" id="Phobius"/>
    </source>
</evidence>
<dbReference type="AlphaFoldDB" id="A0A327W0K2"/>
<dbReference type="GO" id="GO:0016020">
    <property type="term" value="C:membrane"/>
    <property type="evidence" value="ECO:0007669"/>
    <property type="project" value="InterPro"/>
</dbReference>
<reference evidence="3 4" key="1">
    <citation type="submission" date="2018-06" db="EMBL/GenBank/DDBJ databases">
        <title>Genomic Encyclopedia of Archaeal and Bacterial Type Strains, Phase II (KMG-II): from individual species to whole genera.</title>
        <authorList>
            <person name="Goeker M."/>
        </authorList>
    </citation>
    <scope>NUCLEOTIDE SEQUENCE [LARGE SCALE GENOMIC DNA]</scope>
    <source>
        <strain evidence="3 4">DSM 29821</strain>
    </source>
</reference>
<organism evidence="3 4">
    <name type="scientific">Chitinophaga dinghuensis</name>
    <dbReference type="NCBI Taxonomy" id="1539050"/>
    <lineage>
        <taxon>Bacteria</taxon>
        <taxon>Pseudomonadati</taxon>
        <taxon>Bacteroidota</taxon>
        <taxon>Chitinophagia</taxon>
        <taxon>Chitinophagales</taxon>
        <taxon>Chitinophagaceae</taxon>
        <taxon>Chitinophaga</taxon>
    </lineage>
</organism>
<dbReference type="InterPro" id="IPR050640">
    <property type="entry name" value="Bact_2-comp_sensor_kinase"/>
</dbReference>
<dbReference type="InterPro" id="IPR010559">
    <property type="entry name" value="Sig_transdc_His_kin_internal"/>
</dbReference>